<evidence type="ECO:0000313" key="1">
    <source>
        <dbReference type="EMBL" id="ATY33615.1"/>
    </source>
</evidence>
<dbReference type="AlphaFoldDB" id="A0A2K8MIB1"/>
<dbReference type="EMBL" id="CP024923">
    <property type="protein sequence ID" value="ATY33615.1"/>
    <property type="molecule type" value="Genomic_DNA"/>
</dbReference>
<accession>A0A2K8MIB1</accession>
<dbReference type="RefSeq" id="WP_100283414.1">
    <property type="nucleotide sequence ID" value="NZ_CP024923.1"/>
</dbReference>
<organism evidence="1 2">
    <name type="scientific">Sphingomonas psychrotolerans</name>
    <dbReference type="NCBI Taxonomy" id="1327635"/>
    <lineage>
        <taxon>Bacteria</taxon>
        <taxon>Pseudomonadati</taxon>
        <taxon>Pseudomonadota</taxon>
        <taxon>Alphaproteobacteria</taxon>
        <taxon>Sphingomonadales</taxon>
        <taxon>Sphingomonadaceae</taxon>
        <taxon>Sphingomonas</taxon>
    </lineage>
</organism>
<gene>
    <name evidence="1" type="ORF">CVN68_17960</name>
</gene>
<sequence length="140" mass="16045">MAKDKLDLLGPLLSQVGGVLADIADGDPEDVFLYVEIAEGWISPNIFKEEGKLVRWLDPDNKELIDLLFEAWHLEPEGKRWSVMEYAIKDGKFEVSFKYPEEVNVESMDHDRREDALIARYGDKPRVYPPPPEGAFELKP</sequence>
<proteinExistence type="predicted"/>
<evidence type="ECO:0000313" key="2">
    <source>
        <dbReference type="Proteomes" id="UP000229081"/>
    </source>
</evidence>
<dbReference type="KEGG" id="sphc:CVN68_17960"/>
<dbReference type="OrthoDB" id="7573411at2"/>
<dbReference type="Proteomes" id="UP000229081">
    <property type="component" value="Chromosome"/>
</dbReference>
<keyword evidence="2" id="KW-1185">Reference proteome</keyword>
<name>A0A2K8MIB1_9SPHN</name>
<protein>
    <submittedName>
        <fullName evidence="1">Uncharacterized protein</fullName>
    </submittedName>
</protein>
<reference evidence="1 2" key="1">
    <citation type="submission" date="2017-11" db="EMBL/GenBank/DDBJ databases">
        <title>Complete genome sequence of Sphingomonas sp. Strain Cra20, a psychrotolerant potential plant growth promoting rhizobacteria.</title>
        <authorList>
            <person name="Luo Y."/>
        </authorList>
    </citation>
    <scope>NUCLEOTIDE SEQUENCE [LARGE SCALE GENOMIC DNA]</scope>
    <source>
        <strain evidence="1 2">Cra20</strain>
    </source>
</reference>